<evidence type="ECO:0000256" key="1">
    <source>
        <dbReference type="SAM" id="MobiDB-lite"/>
    </source>
</evidence>
<dbReference type="Gene3D" id="3.30.70.100">
    <property type="match status" value="1"/>
</dbReference>
<gene>
    <name evidence="3" type="ORF">FXN61_45315</name>
</gene>
<dbReference type="RefSeq" id="WP_167980144.1">
    <property type="nucleotide sequence ID" value="NZ_VSRL01000374.1"/>
</dbReference>
<evidence type="ECO:0000313" key="3">
    <source>
        <dbReference type="EMBL" id="NKE63561.1"/>
    </source>
</evidence>
<name>A0ABX1FWX6_9PSEU</name>
<keyword evidence="4" id="KW-1185">Reference proteome</keyword>
<dbReference type="EMBL" id="VSRL01000374">
    <property type="protein sequence ID" value="NKE63561.1"/>
    <property type="molecule type" value="Genomic_DNA"/>
</dbReference>
<accession>A0ABX1FWX6</accession>
<dbReference type="SUPFAM" id="SSF54909">
    <property type="entry name" value="Dimeric alpha+beta barrel"/>
    <property type="match status" value="1"/>
</dbReference>
<comment type="caution">
    <text evidence="3">The sequence shown here is derived from an EMBL/GenBank/DDBJ whole genome shotgun (WGS) entry which is preliminary data.</text>
</comment>
<reference evidence="3 4" key="1">
    <citation type="submission" date="2019-08" db="EMBL/GenBank/DDBJ databases">
        <title>Lentzea from Indian Himalayas.</title>
        <authorList>
            <person name="Mandal S."/>
            <person name="Mallick Gupta A."/>
            <person name="Maiti P.K."/>
            <person name="Sarkar J."/>
            <person name="Mandal S."/>
        </authorList>
    </citation>
    <scope>NUCLEOTIDE SEQUENCE [LARGE SCALE GENOMIC DNA]</scope>
    <source>
        <strain evidence="3 4">PSKA42</strain>
    </source>
</reference>
<dbReference type="PANTHER" id="PTHR40057:SF1">
    <property type="entry name" value="SLR1162 PROTEIN"/>
    <property type="match status" value="1"/>
</dbReference>
<evidence type="ECO:0008006" key="5">
    <source>
        <dbReference type="Google" id="ProtNLM"/>
    </source>
</evidence>
<feature type="transmembrane region" description="Helical" evidence="2">
    <location>
        <begin position="122"/>
        <end position="143"/>
    </location>
</feature>
<dbReference type="PANTHER" id="PTHR40057">
    <property type="entry name" value="SLR1162 PROTEIN"/>
    <property type="match status" value="1"/>
</dbReference>
<feature type="compositionally biased region" description="Polar residues" evidence="1">
    <location>
        <begin position="266"/>
        <end position="276"/>
    </location>
</feature>
<dbReference type="Proteomes" id="UP001515943">
    <property type="component" value="Unassembled WGS sequence"/>
</dbReference>
<feature type="compositionally biased region" description="Low complexity" evidence="1">
    <location>
        <begin position="187"/>
        <end position="198"/>
    </location>
</feature>
<organism evidence="3 4">
    <name type="scientific">Lentzea indica</name>
    <dbReference type="NCBI Taxonomy" id="2604800"/>
    <lineage>
        <taxon>Bacteria</taxon>
        <taxon>Bacillati</taxon>
        <taxon>Actinomycetota</taxon>
        <taxon>Actinomycetes</taxon>
        <taxon>Pseudonocardiales</taxon>
        <taxon>Pseudonocardiaceae</taxon>
        <taxon>Lentzea</taxon>
    </lineage>
</organism>
<dbReference type="InterPro" id="IPR038762">
    <property type="entry name" value="ABM_predict"/>
</dbReference>
<feature type="region of interest" description="Disordered" evidence="1">
    <location>
        <begin position="187"/>
        <end position="276"/>
    </location>
</feature>
<protein>
    <recommendedName>
        <fullName evidence="5">ABM domain-containing protein</fullName>
    </recommendedName>
</protein>
<keyword evidence="2" id="KW-0812">Transmembrane</keyword>
<keyword evidence="2" id="KW-1133">Transmembrane helix</keyword>
<proteinExistence type="predicted"/>
<feature type="transmembrane region" description="Helical" evidence="2">
    <location>
        <begin position="149"/>
        <end position="169"/>
    </location>
</feature>
<evidence type="ECO:0000313" key="4">
    <source>
        <dbReference type="Proteomes" id="UP001515943"/>
    </source>
</evidence>
<dbReference type="InterPro" id="IPR011008">
    <property type="entry name" value="Dimeric_a/b-barrel"/>
</dbReference>
<keyword evidence="2" id="KW-0472">Membrane</keyword>
<evidence type="ECO:0000256" key="2">
    <source>
        <dbReference type="SAM" id="Phobius"/>
    </source>
</evidence>
<sequence length="276" mass="29177">MRSTHATDPALDENAGVVVSTHRVKPGRMASFATSVKGLLGAASRSQGYLDGRMEKASGDSATWLVICWFDSAESAGEWSRSRSHATWREYVGRFATVVDPPPPPAQTPPGAPPPPPRWKTAVVTLIGVFPAVLLVNVTVIPRVTGLPLLARTFVLCVCVTGLMTWVLMPQVMKVLGPWLRRGTVPAAAPGGATPGAVDSPAVDAPDTDWADTGRPDPDQPDAVDAPTSISHGLRPLAVPADNGARQGSRPPRASRSRHAAPATFPSGQQSRSRRR</sequence>